<name>A0ABW2DLP6_9BACT</name>
<proteinExistence type="predicted"/>
<accession>A0ABW2DLP6</accession>
<keyword evidence="1" id="KW-0812">Transmembrane</keyword>
<organism evidence="2 3">
    <name type="scientific">Rufibacter roseus</name>
    <dbReference type="NCBI Taxonomy" id="1567108"/>
    <lineage>
        <taxon>Bacteria</taxon>
        <taxon>Pseudomonadati</taxon>
        <taxon>Bacteroidota</taxon>
        <taxon>Cytophagia</taxon>
        <taxon>Cytophagales</taxon>
        <taxon>Hymenobacteraceae</taxon>
        <taxon>Rufibacter</taxon>
    </lineage>
</organism>
<sequence length="144" mass="16581">MFRNPFSFSGRIRRLEYGLSYLVFFLFGVLLTYLTESGGSVIVLGFHPLTNLQNYLSSATDSLEIVLVLALNVPFLWFILAQGAKRSHDMGTSGWLQLIPFFMLVLLFWEGDHKKNKFGQPPGFDEKVLEDLNDEFWQKEPVQK</sequence>
<keyword evidence="1" id="KW-0472">Membrane</keyword>
<protein>
    <submittedName>
        <fullName evidence="2">DUF805 domain-containing protein</fullName>
    </submittedName>
</protein>
<feature type="transmembrane region" description="Helical" evidence="1">
    <location>
        <begin position="92"/>
        <end position="109"/>
    </location>
</feature>
<reference evidence="3" key="1">
    <citation type="journal article" date="2019" name="Int. J. Syst. Evol. Microbiol.">
        <title>The Global Catalogue of Microorganisms (GCM) 10K type strain sequencing project: providing services to taxonomists for standard genome sequencing and annotation.</title>
        <authorList>
            <consortium name="The Broad Institute Genomics Platform"/>
            <consortium name="The Broad Institute Genome Sequencing Center for Infectious Disease"/>
            <person name="Wu L."/>
            <person name="Ma J."/>
        </authorList>
    </citation>
    <scope>NUCLEOTIDE SEQUENCE [LARGE SCALE GENOMIC DNA]</scope>
    <source>
        <strain evidence="3">CGMCC 4.7393</strain>
    </source>
</reference>
<comment type="caution">
    <text evidence="2">The sequence shown here is derived from an EMBL/GenBank/DDBJ whole genome shotgun (WGS) entry which is preliminary data.</text>
</comment>
<dbReference type="PANTHER" id="PTHR34980">
    <property type="entry name" value="INNER MEMBRANE PROTEIN-RELATED-RELATED"/>
    <property type="match status" value="1"/>
</dbReference>
<evidence type="ECO:0000313" key="2">
    <source>
        <dbReference type="EMBL" id="MFC6998751.1"/>
    </source>
</evidence>
<dbReference type="Proteomes" id="UP001596405">
    <property type="component" value="Unassembled WGS sequence"/>
</dbReference>
<feature type="transmembrane region" description="Helical" evidence="1">
    <location>
        <begin position="63"/>
        <end position="80"/>
    </location>
</feature>
<keyword evidence="1" id="KW-1133">Transmembrane helix</keyword>
<dbReference type="InterPro" id="IPR008523">
    <property type="entry name" value="DUF805"/>
</dbReference>
<feature type="transmembrane region" description="Helical" evidence="1">
    <location>
        <begin position="21"/>
        <end position="43"/>
    </location>
</feature>
<gene>
    <name evidence="2" type="ORF">ACFQHR_14035</name>
</gene>
<keyword evidence="3" id="KW-1185">Reference proteome</keyword>
<evidence type="ECO:0000313" key="3">
    <source>
        <dbReference type="Proteomes" id="UP001596405"/>
    </source>
</evidence>
<dbReference type="RefSeq" id="WP_066623443.1">
    <property type="nucleotide sequence ID" value="NZ_JBHSYQ010000006.1"/>
</dbReference>
<evidence type="ECO:0000256" key="1">
    <source>
        <dbReference type="SAM" id="Phobius"/>
    </source>
</evidence>
<dbReference type="Pfam" id="PF05656">
    <property type="entry name" value="DUF805"/>
    <property type="match status" value="1"/>
</dbReference>
<dbReference type="EMBL" id="JBHSYQ010000006">
    <property type="protein sequence ID" value="MFC6998751.1"/>
    <property type="molecule type" value="Genomic_DNA"/>
</dbReference>